<dbReference type="EMBL" id="SLXQ01000001">
    <property type="protein sequence ID" value="TCP57238.1"/>
    <property type="molecule type" value="Genomic_DNA"/>
</dbReference>
<dbReference type="InterPro" id="IPR005119">
    <property type="entry name" value="LysR_subst-bd"/>
</dbReference>
<dbReference type="InterPro" id="IPR036390">
    <property type="entry name" value="WH_DNA-bd_sf"/>
</dbReference>
<evidence type="ECO:0000259" key="5">
    <source>
        <dbReference type="PROSITE" id="PS50931"/>
    </source>
</evidence>
<dbReference type="AlphaFoldDB" id="A0A4R2R605"/>
<dbReference type="CDD" id="cd08414">
    <property type="entry name" value="PBP2_LTTR_aromatics_like"/>
    <property type="match status" value="1"/>
</dbReference>
<evidence type="ECO:0000313" key="6">
    <source>
        <dbReference type="EMBL" id="TCP57238.1"/>
    </source>
</evidence>
<keyword evidence="3 6" id="KW-0238">DNA-binding</keyword>
<evidence type="ECO:0000256" key="1">
    <source>
        <dbReference type="ARBA" id="ARBA00009437"/>
    </source>
</evidence>
<gene>
    <name evidence="6" type="ORF">EV191_1011191</name>
</gene>
<dbReference type="SUPFAM" id="SSF46785">
    <property type="entry name" value="Winged helix' DNA-binding domain"/>
    <property type="match status" value="1"/>
</dbReference>
<dbReference type="RefSeq" id="WP_132875739.1">
    <property type="nucleotide sequence ID" value="NZ_SLXQ01000001.1"/>
</dbReference>
<evidence type="ECO:0000256" key="3">
    <source>
        <dbReference type="ARBA" id="ARBA00023125"/>
    </source>
</evidence>
<keyword evidence="4" id="KW-0804">Transcription</keyword>
<keyword evidence="7" id="KW-1185">Reference proteome</keyword>
<evidence type="ECO:0000256" key="4">
    <source>
        <dbReference type="ARBA" id="ARBA00023163"/>
    </source>
</evidence>
<dbReference type="PANTHER" id="PTHR30346">
    <property type="entry name" value="TRANSCRIPTIONAL DUAL REGULATOR HCAR-RELATED"/>
    <property type="match status" value="1"/>
</dbReference>
<dbReference type="PANTHER" id="PTHR30346:SF0">
    <property type="entry name" value="HCA OPERON TRANSCRIPTIONAL ACTIVATOR HCAR"/>
    <property type="match status" value="1"/>
</dbReference>
<dbReference type="Pfam" id="PF00126">
    <property type="entry name" value="HTH_1"/>
    <property type="match status" value="1"/>
</dbReference>
<organism evidence="6 7">
    <name type="scientific">Tamaricihabitans halophyticus</name>
    <dbReference type="NCBI Taxonomy" id="1262583"/>
    <lineage>
        <taxon>Bacteria</taxon>
        <taxon>Bacillati</taxon>
        <taxon>Actinomycetota</taxon>
        <taxon>Actinomycetes</taxon>
        <taxon>Pseudonocardiales</taxon>
        <taxon>Pseudonocardiaceae</taxon>
        <taxon>Tamaricihabitans</taxon>
    </lineage>
</organism>
<dbReference type="GO" id="GO:0003700">
    <property type="term" value="F:DNA-binding transcription factor activity"/>
    <property type="evidence" value="ECO:0007669"/>
    <property type="project" value="InterPro"/>
</dbReference>
<dbReference type="OrthoDB" id="3636008at2"/>
<dbReference type="SUPFAM" id="SSF53850">
    <property type="entry name" value="Periplasmic binding protein-like II"/>
    <property type="match status" value="1"/>
</dbReference>
<protein>
    <submittedName>
        <fullName evidence="6">DNA-binding transcriptional LysR family regulator</fullName>
    </submittedName>
</protein>
<dbReference type="GO" id="GO:0032993">
    <property type="term" value="C:protein-DNA complex"/>
    <property type="evidence" value="ECO:0007669"/>
    <property type="project" value="TreeGrafter"/>
</dbReference>
<comment type="caution">
    <text evidence="6">The sequence shown here is derived from an EMBL/GenBank/DDBJ whole genome shotgun (WGS) entry which is preliminary data.</text>
</comment>
<dbReference type="InterPro" id="IPR036388">
    <property type="entry name" value="WH-like_DNA-bd_sf"/>
</dbReference>
<evidence type="ECO:0000256" key="2">
    <source>
        <dbReference type="ARBA" id="ARBA00023015"/>
    </source>
</evidence>
<dbReference type="Pfam" id="PF03466">
    <property type="entry name" value="LysR_substrate"/>
    <property type="match status" value="1"/>
</dbReference>
<comment type="similarity">
    <text evidence="1">Belongs to the LysR transcriptional regulatory family.</text>
</comment>
<evidence type="ECO:0000313" key="7">
    <source>
        <dbReference type="Proteomes" id="UP000294911"/>
    </source>
</evidence>
<keyword evidence="2" id="KW-0805">Transcription regulation</keyword>
<dbReference type="Proteomes" id="UP000294911">
    <property type="component" value="Unassembled WGS sequence"/>
</dbReference>
<dbReference type="PROSITE" id="PS50931">
    <property type="entry name" value="HTH_LYSR"/>
    <property type="match status" value="1"/>
</dbReference>
<dbReference type="PRINTS" id="PR00039">
    <property type="entry name" value="HTHLYSR"/>
</dbReference>
<reference evidence="6 7" key="1">
    <citation type="submission" date="2019-03" db="EMBL/GenBank/DDBJ databases">
        <title>Genomic Encyclopedia of Type Strains, Phase IV (KMG-IV): sequencing the most valuable type-strain genomes for metagenomic binning, comparative biology and taxonomic classification.</title>
        <authorList>
            <person name="Goeker M."/>
        </authorList>
    </citation>
    <scope>NUCLEOTIDE SEQUENCE [LARGE SCALE GENOMIC DNA]</scope>
    <source>
        <strain evidence="6 7">DSM 45765</strain>
    </source>
</reference>
<dbReference type="Gene3D" id="1.10.10.10">
    <property type="entry name" value="Winged helix-like DNA-binding domain superfamily/Winged helix DNA-binding domain"/>
    <property type="match status" value="1"/>
</dbReference>
<accession>A0A4R2R605</accession>
<name>A0A4R2R605_9PSEU</name>
<feature type="domain" description="HTH lysR-type" evidence="5">
    <location>
        <begin position="3"/>
        <end position="60"/>
    </location>
</feature>
<dbReference type="Gene3D" id="3.40.190.10">
    <property type="entry name" value="Periplasmic binding protein-like II"/>
    <property type="match status" value="2"/>
</dbReference>
<dbReference type="GO" id="GO:0003677">
    <property type="term" value="F:DNA binding"/>
    <property type="evidence" value="ECO:0007669"/>
    <property type="project" value="UniProtKB-KW"/>
</dbReference>
<proteinExistence type="inferred from homology"/>
<sequence>MGVEIRHLRTFLVAVEERSISRAAERLRLAQPAVSRTLAQLEREVGAELLVRSAQGVVTTTAGARFRVKAAAAVLSFDDAVHSPMARLRPLRVGHHWAALGQHTTRLLRTWRERFPDVPLELRRLDDAFGALATGEVDIVVSRGQRPGPAYHHELLWHERRMAALPAHHQLADRDELRITELAEETVLVNTAYGTTNPELWPADTGPHATITVANTDDWQTNIAAGLGIGVTPESTSYMYSHTEITYIPLTDVAPVATYLAWAPNAQHPALADFRHTVNHIL</sequence>
<dbReference type="InterPro" id="IPR000847">
    <property type="entry name" value="LysR_HTH_N"/>
</dbReference>